<dbReference type="PANTHER" id="PTHR47331">
    <property type="entry name" value="PHD-TYPE DOMAIN-CONTAINING PROTEIN"/>
    <property type="match status" value="1"/>
</dbReference>
<accession>A0A183BAH1</accession>
<organism evidence="3">
    <name type="scientific">Echinostoma caproni</name>
    <dbReference type="NCBI Taxonomy" id="27848"/>
    <lineage>
        <taxon>Eukaryota</taxon>
        <taxon>Metazoa</taxon>
        <taxon>Spiralia</taxon>
        <taxon>Lophotrochozoa</taxon>
        <taxon>Platyhelminthes</taxon>
        <taxon>Trematoda</taxon>
        <taxon>Digenea</taxon>
        <taxon>Plagiorchiida</taxon>
        <taxon>Echinostomata</taxon>
        <taxon>Echinostomatoidea</taxon>
        <taxon>Echinostomatidae</taxon>
        <taxon>Echinostoma</taxon>
    </lineage>
</organism>
<dbReference type="PANTHER" id="PTHR47331:SF1">
    <property type="entry name" value="GAG-LIKE PROTEIN"/>
    <property type="match status" value="1"/>
</dbReference>
<dbReference type="OrthoDB" id="10066543at2759"/>
<evidence type="ECO:0000313" key="3">
    <source>
        <dbReference type="WBParaSite" id="ECPE_0001624901-mRNA-1"/>
    </source>
</evidence>
<proteinExistence type="predicted"/>
<reference evidence="3" key="1">
    <citation type="submission" date="2016-06" db="UniProtKB">
        <authorList>
            <consortium name="WormBaseParasite"/>
        </authorList>
    </citation>
    <scope>IDENTIFICATION</scope>
</reference>
<sequence>MHWTADDSSYIATEIQATVMTTTSAIHPLDKLISYYSSWKKLKRACAWLLRFQRFILLKTDISNTKTLLYGSLNIRELEVAESALLRYVQRQAFSDIFDGLLRHANSFGTGVLKRSSMHNLCPVMKDGLLKVGGRLDNLDATQDRKRPVILPSRHPITDLIVRHYHLREGHMGLTHVLSATREKFWIIKGASAIEAEEIELEMHRLKLRQRQLSLERRIALGSQQTSDEEAEAHVQAEATQKNHLDSVKTYLEGCQATALVDGNQNFFPKVITPPIQATGYRDC</sequence>
<reference evidence="1 2" key="2">
    <citation type="submission" date="2018-11" db="EMBL/GenBank/DDBJ databases">
        <authorList>
            <consortium name="Pathogen Informatics"/>
        </authorList>
    </citation>
    <scope>NUCLEOTIDE SEQUENCE [LARGE SCALE GENOMIC DNA]</scope>
    <source>
        <strain evidence="1 2">Egypt</strain>
    </source>
</reference>
<dbReference type="EMBL" id="UZAN01063394">
    <property type="protein sequence ID" value="VDP93479.1"/>
    <property type="molecule type" value="Genomic_DNA"/>
</dbReference>
<gene>
    <name evidence="1" type="ORF">ECPE_LOCUS16207</name>
</gene>
<dbReference type="Proteomes" id="UP000272942">
    <property type="component" value="Unassembled WGS sequence"/>
</dbReference>
<protein>
    <submittedName>
        <fullName evidence="3">Integrase_H2C2 domain-containing protein</fullName>
    </submittedName>
</protein>
<dbReference type="WBParaSite" id="ECPE_0001624901-mRNA-1">
    <property type="protein sequence ID" value="ECPE_0001624901-mRNA-1"/>
    <property type="gene ID" value="ECPE_0001624901"/>
</dbReference>
<dbReference type="AlphaFoldDB" id="A0A183BAH1"/>
<name>A0A183BAH1_9TREM</name>
<keyword evidence="2" id="KW-1185">Reference proteome</keyword>
<evidence type="ECO:0000313" key="2">
    <source>
        <dbReference type="Proteomes" id="UP000272942"/>
    </source>
</evidence>
<evidence type="ECO:0000313" key="1">
    <source>
        <dbReference type="EMBL" id="VDP93479.1"/>
    </source>
</evidence>